<dbReference type="InterPro" id="IPR000456">
    <property type="entry name" value="Ribosomal_bL17"/>
</dbReference>
<reference evidence="5 6" key="2">
    <citation type="journal article" date="2016" name="PeerJ">
        <title>Analysis of five complete genome sequences for members of the class Peribacteria in the recently recognized Peregrinibacteria bacterial phylum.</title>
        <authorList>
            <person name="Anantharaman K."/>
            <person name="Brown C.T."/>
            <person name="Burstein D."/>
            <person name="Castelle C.J."/>
            <person name="Probst A.J."/>
            <person name="Thomas B.C."/>
            <person name="Williams K.H."/>
            <person name="Banfield J.F."/>
        </authorList>
    </citation>
    <scope>NUCLEOTIDE SEQUENCE [LARGE SCALE GENOMIC DNA]</scope>
    <source>
        <strain evidence="5">RIFOXYD1_FULL_PER-ii_59_16</strain>
    </source>
</reference>
<dbReference type="PANTHER" id="PTHR14413">
    <property type="entry name" value="RIBOSOMAL PROTEIN L17"/>
    <property type="match status" value="1"/>
</dbReference>
<accession>A0A0S1SN53</accession>
<dbReference type="STRING" id="1735162.PeribacterB2_0036"/>
<keyword evidence="2 5" id="KW-0689">Ribosomal protein</keyword>
<sequence length="138" mass="15331">MRHRLSRHRLALKPAHARMFKRNLLTSLLLYESVRTTKKRAQVVAPMVDHLIAVAKSSAPYNAIRAINRVVTDKNASRKIMEVYVKRFASVPSGFTRMVPVGARIGDGAPLVDLMFVEGIAVTVEPKAAKVKKSPSKK</sequence>
<evidence type="ECO:0000313" key="6">
    <source>
        <dbReference type="Proteomes" id="UP000069135"/>
    </source>
</evidence>
<dbReference type="SUPFAM" id="SSF64263">
    <property type="entry name" value="Prokaryotic ribosomal protein L17"/>
    <property type="match status" value="1"/>
</dbReference>
<reference evidence="6" key="1">
    <citation type="submission" date="2015-10" db="EMBL/GenBank/DDBJ databases">
        <title>Analysis of five complete genome sequences for members of the class Peribacteria in the recently recognized Peregrinibacteria bacterial phylum.</title>
        <authorList>
            <person name="Anantharaman K."/>
            <person name="Brown C.T."/>
            <person name="Burstein D."/>
            <person name="Castelle C.J."/>
            <person name="Probst A.J."/>
            <person name="Thomas B.C."/>
            <person name="Williams K.H."/>
            <person name="Banfield J.F."/>
        </authorList>
    </citation>
    <scope>NUCLEOTIDE SEQUENCE [LARGE SCALE GENOMIC DNA]</scope>
</reference>
<accession>A0A0S1SJ62</accession>
<gene>
    <name evidence="5" type="ORF">PeribacterD1_0036</name>
</gene>
<accession>A0A0S1SRD6</accession>
<dbReference type="EMBL" id="CP013065">
    <property type="protein sequence ID" value="ALM12741.1"/>
    <property type="molecule type" value="Genomic_DNA"/>
</dbReference>
<evidence type="ECO:0000256" key="3">
    <source>
        <dbReference type="ARBA" id="ARBA00023274"/>
    </source>
</evidence>
<dbReference type="Pfam" id="PF01196">
    <property type="entry name" value="Ribosomal_L17"/>
    <property type="match status" value="1"/>
</dbReference>
<dbReference type="AlphaFoldDB" id="A0A0S1SRD6"/>
<comment type="similarity">
    <text evidence="1">Belongs to the bacterial ribosomal protein bL17 family.</text>
</comment>
<dbReference type="GO" id="GO:0003735">
    <property type="term" value="F:structural constituent of ribosome"/>
    <property type="evidence" value="ECO:0007669"/>
    <property type="project" value="InterPro"/>
</dbReference>
<name>A0A0S1SRD6_9BACT</name>
<dbReference type="GO" id="GO:0006412">
    <property type="term" value="P:translation"/>
    <property type="evidence" value="ECO:0007669"/>
    <property type="project" value="InterPro"/>
</dbReference>
<evidence type="ECO:0000313" key="5">
    <source>
        <dbReference type="EMBL" id="ALM12741.1"/>
    </source>
</evidence>
<dbReference type="KEGG" id="prf:PeribacterA2_0036"/>
<dbReference type="InterPro" id="IPR036373">
    <property type="entry name" value="Ribosomal_bL17_sf"/>
</dbReference>
<protein>
    <recommendedName>
        <fullName evidence="4">50S ribosomal protein L17</fullName>
    </recommendedName>
</protein>
<dbReference type="Gene3D" id="3.90.1030.10">
    <property type="entry name" value="Ribosomal protein L17"/>
    <property type="match status" value="1"/>
</dbReference>
<evidence type="ECO:0000256" key="2">
    <source>
        <dbReference type="ARBA" id="ARBA00022980"/>
    </source>
</evidence>
<evidence type="ECO:0000256" key="4">
    <source>
        <dbReference type="ARBA" id="ARBA00035494"/>
    </source>
</evidence>
<organism evidence="5 6">
    <name type="scientific">Candidatus Peribacter riflensis</name>
    <dbReference type="NCBI Taxonomy" id="1735162"/>
    <lineage>
        <taxon>Bacteria</taxon>
        <taxon>Candidatus Peregrinibacteriota</taxon>
        <taxon>Candidatus Peribacteria</taxon>
        <taxon>Candidatus Peribacterales</taxon>
        <taxon>Candidatus Peribacteraceae</taxon>
        <taxon>Candidatus Peribacter</taxon>
    </lineage>
</organism>
<keyword evidence="3" id="KW-0687">Ribonucleoprotein</keyword>
<accession>A0A0S1S9Z1</accession>
<proteinExistence type="inferred from homology"/>
<dbReference type="GO" id="GO:0015934">
    <property type="term" value="C:large ribosomal subunit"/>
    <property type="evidence" value="ECO:0007669"/>
    <property type="project" value="TreeGrafter"/>
</dbReference>
<dbReference type="PANTHER" id="PTHR14413:SF16">
    <property type="entry name" value="LARGE RIBOSOMAL SUBUNIT PROTEIN BL17M"/>
    <property type="match status" value="1"/>
</dbReference>
<evidence type="ECO:0000256" key="1">
    <source>
        <dbReference type="ARBA" id="ARBA00008777"/>
    </source>
</evidence>
<accession>A0A0S1SMW9</accession>
<dbReference type="Proteomes" id="UP000069135">
    <property type="component" value="Chromosome"/>
</dbReference>